<keyword evidence="2" id="KW-1185">Reference proteome</keyword>
<organism evidence="1 2">
    <name type="scientific">Nocardiopsis ansamitocini</name>
    <dbReference type="NCBI Taxonomy" id="1670832"/>
    <lineage>
        <taxon>Bacteria</taxon>
        <taxon>Bacillati</taxon>
        <taxon>Actinomycetota</taxon>
        <taxon>Actinomycetes</taxon>
        <taxon>Streptosporangiales</taxon>
        <taxon>Nocardiopsidaceae</taxon>
        <taxon>Nocardiopsis</taxon>
    </lineage>
</organism>
<dbReference type="Proteomes" id="UP001165092">
    <property type="component" value="Unassembled WGS sequence"/>
</dbReference>
<accession>A0A9W6P4X3</accession>
<gene>
    <name evidence="1" type="ORF">Nans01_14290</name>
</gene>
<reference evidence="1" key="1">
    <citation type="submission" date="2023-02" db="EMBL/GenBank/DDBJ databases">
        <title>Nocardiopsis ansamitocini NBRC 112285.</title>
        <authorList>
            <person name="Ichikawa N."/>
            <person name="Sato H."/>
            <person name="Tonouchi N."/>
        </authorList>
    </citation>
    <scope>NUCLEOTIDE SEQUENCE</scope>
    <source>
        <strain evidence="1">NBRC 112285</strain>
    </source>
</reference>
<comment type="caution">
    <text evidence="1">The sequence shown here is derived from an EMBL/GenBank/DDBJ whole genome shotgun (WGS) entry which is preliminary data.</text>
</comment>
<proteinExistence type="predicted"/>
<name>A0A9W6P4X3_9ACTN</name>
<dbReference type="EMBL" id="BSQG01000002">
    <property type="protein sequence ID" value="GLU47078.1"/>
    <property type="molecule type" value="Genomic_DNA"/>
</dbReference>
<evidence type="ECO:0000313" key="1">
    <source>
        <dbReference type="EMBL" id="GLU47078.1"/>
    </source>
</evidence>
<dbReference type="AlphaFoldDB" id="A0A9W6P4X3"/>
<sequence>MPSWGLAGIVKPLRCFVDSGPVDSVSEPARNGCVEVFAVAGLVGHAGIDAICRYALSADAGGAITVGEGVVSHFQPIDFR</sequence>
<evidence type="ECO:0000313" key="2">
    <source>
        <dbReference type="Proteomes" id="UP001165092"/>
    </source>
</evidence>
<protein>
    <submittedName>
        <fullName evidence="1">Uncharacterized protein</fullName>
    </submittedName>
</protein>